<keyword evidence="3" id="KW-0813">Transport</keyword>
<comment type="subcellular location">
    <subcellularLocation>
        <location evidence="1">Cell membrane</location>
        <topology evidence="1">Multi-pass membrane protein</topology>
    </subcellularLocation>
</comment>
<sequence length="439" mass="47912">MEHMHTLVGQNAVIISASILIVAYIFIAWEKISKVTIALLGACLTLFLGLLQTEKNPQALSEYFTNFIDFNVIFLLVSMMIIVHIAAKSGMFTWMANEILKHTKGKPKLVLFSLATFTAIASAFLDNVTTVILVMPITFAACKKLDLNPVPFLITEIICSNIGGTATLIGDPPNIIIGSAAGFSFMDFIKELTDIVAYIFLVCTGLLIFMFRKQLKSTPEKMASVADIDNSNTITDKLLAWRSGVVLLLVILGFMAHDITHIPTFLIAMIGASILLIFEKPAKILVEVEWNTIFFFIGLFIIIGGLEASGGIKLMANWLLEVTNGSQSATAMIILWASGILSGIIDNIPYTATMAPMLATISQTMGSEYAHPLWWCLSLGACLGGNLTIIGAAANVIVSENSAKHGHPISFMYYLKYGALTTLTALIMSTLYIYLRFLR</sequence>
<protein>
    <submittedName>
        <fullName evidence="10">ArsB/NhaD family transporter</fullName>
    </submittedName>
</protein>
<dbReference type="InterPro" id="IPR051475">
    <property type="entry name" value="Diverse_Ion_Transporter"/>
</dbReference>
<reference evidence="10" key="1">
    <citation type="submission" date="2020-10" db="EMBL/GenBank/DDBJ databases">
        <authorList>
            <person name="Gilroy R."/>
        </authorList>
    </citation>
    <scope>NUCLEOTIDE SEQUENCE</scope>
    <source>
        <strain evidence="10">CHK152-2871</strain>
    </source>
</reference>
<feature type="transmembrane region" description="Helical" evidence="8">
    <location>
        <begin position="63"/>
        <end position="87"/>
    </location>
</feature>
<dbReference type="GO" id="GO:0015105">
    <property type="term" value="F:arsenite transmembrane transporter activity"/>
    <property type="evidence" value="ECO:0007669"/>
    <property type="project" value="InterPro"/>
</dbReference>
<accession>A0A9D1FL30</accession>
<dbReference type="Proteomes" id="UP000886865">
    <property type="component" value="Unassembled WGS sequence"/>
</dbReference>
<comment type="similarity">
    <text evidence="2">Belongs to the CitM (TC 2.A.11) transporter family.</text>
</comment>
<feature type="transmembrane region" description="Helical" evidence="8">
    <location>
        <begin position="262"/>
        <end position="278"/>
    </location>
</feature>
<keyword evidence="6 8" id="KW-1133">Transmembrane helix</keyword>
<dbReference type="GO" id="GO:0005886">
    <property type="term" value="C:plasma membrane"/>
    <property type="evidence" value="ECO:0007669"/>
    <property type="project" value="UniProtKB-SubCell"/>
</dbReference>
<evidence type="ECO:0000256" key="7">
    <source>
        <dbReference type="ARBA" id="ARBA00023136"/>
    </source>
</evidence>
<name>A0A9D1FL30_9BACT</name>
<evidence type="ECO:0000256" key="3">
    <source>
        <dbReference type="ARBA" id="ARBA00022448"/>
    </source>
</evidence>
<keyword evidence="4" id="KW-1003">Cell membrane</keyword>
<dbReference type="InterPro" id="IPR000802">
    <property type="entry name" value="Arsenical_pump_ArsB"/>
</dbReference>
<dbReference type="PRINTS" id="PR00758">
    <property type="entry name" value="ARSENICPUMP"/>
</dbReference>
<evidence type="ECO:0000313" key="11">
    <source>
        <dbReference type="Proteomes" id="UP000886865"/>
    </source>
</evidence>
<feature type="transmembrane region" description="Helical" evidence="8">
    <location>
        <begin position="12"/>
        <end position="28"/>
    </location>
</feature>
<organism evidence="10 11">
    <name type="scientific">Candidatus Galligastranaerophilus intestinavium</name>
    <dbReference type="NCBI Taxonomy" id="2840836"/>
    <lineage>
        <taxon>Bacteria</taxon>
        <taxon>Candidatus Galligastranaerophilus</taxon>
    </lineage>
</organism>
<feature type="transmembrane region" description="Helical" evidence="8">
    <location>
        <begin position="195"/>
        <end position="212"/>
    </location>
</feature>
<feature type="transmembrane region" description="Helical" evidence="8">
    <location>
        <begin position="108"/>
        <end position="125"/>
    </location>
</feature>
<dbReference type="PANTHER" id="PTHR43568:SF1">
    <property type="entry name" value="P PROTEIN"/>
    <property type="match status" value="1"/>
</dbReference>
<comment type="caution">
    <text evidence="10">The sequence shown here is derived from an EMBL/GenBank/DDBJ whole genome shotgun (WGS) entry which is preliminary data.</text>
</comment>
<evidence type="ECO:0000256" key="8">
    <source>
        <dbReference type="SAM" id="Phobius"/>
    </source>
</evidence>
<evidence type="ECO:0000259" key="9">
    <source>
        <dbReference type="Pfam" id="PF03600"/>
    </source>
</evidence>
<dbReference type="InterPro" id="IPR004680">
    <property type="entry name" value="Cit_transptr-like_dom"/>
</dbReference>
<feature type="transmembrane region" description="Helical" evidence="8">
    <location>
        <begin position="373"/>
        <end position="394"/>
    </location>
</feature>
<dbReference type="AlphaFoldDB" id="A0A9D1FL30"/>
<feature type="transmembrane region" description="Helical" evidence="8">
    <location>
        <begin position="329"/>
        <end position="352"/>
    </location>
</feature>
<dbReference type="CDD" id="cd01116">
    <property type="entry name" value="P_permease"/>
    <property type="match status" value="1"/>
</dbReference>
<evidence type="ECO:0000256" key="4">
    <source>
        <dbReference type="ARBA" id="ARBA00022475"/>
    </source>
</evidence>
<feature type="transmembrane region" description="Helical" evidence="8">
    <location>
        <begin position="414"/>
        <end position="435"/>
    </location>
</feature>
<evidence type="ECO:0000256" key="5">
    <source>
        <dbReference type="ARBA" id="ARBA00022692"/>
    </source>
</evidence>
<evidence type="ECO:0000313" key="10">
    <source>
        <dbReference type="EMBL" id="HIS75160.1"/>
    </source>
</evidence>
<evidence type="ECO:0000256" key="2">
    <source>
        <dbReference type="ARBA" id="ARBA00009843"/>
    </source>
</evidence>
<feature type="transmembrane region" description="Helical" evidence="8">
    <location>
        <begin position="290"/>
        <end position="309"/>
    </location>
</feature>
<proteinExistence type="inferred from homology"/>
<feature type="domain" description="Citrate transporter-like" evidence="9">
    <location>
        <begin position="24"/>
        <end position="380"/>
    </location>
</feature>
<dbReference type="Pfam" id="PF03600">
    <property type="entry name" value="CitMHS"/>
    <property type="match status" value="1"/>
</dbReference>
<gene>
    <name evidence="10" type="ORF">IAA86_09110</name>
</gene>
<keyword evidence="5 8" id="KW-0812">Transmembrane</keyword>
<evidence type="ECO:0000256" key="6">
    <source>
        <dbReference type="ARBA" id="ARBA00022989"/>
    </source>
</evidence>
<feature type="transmembrane region" description="Helical" evidence="8">
    <location>
        <begin position="35"/>
        <end position="51"/>
    </location>
</feature>
<feature type="transmembrane region" description="Helical" evidence="8">
    <location>
        <begin position="239"/>
        <end position="256"/>
    </location>
</feature>
<reference evidence="10" key="2">
    <citation type="journal article" date="2021" name="PeerJ">
        <title>Extensive microbial diversity within the chicken gut microbiome revealed by metagenomics and culture.</title>
        <authorList>
            <person name="Gilroy R."/>
            <person name="Ravi A."/>
            <person name="Getino M."/>
            <person name="Pursley I."/>
            <person name="Horton D.L."/>
            <person name="Alikhan N.F."/>
            <person name="Baker D."/>
            <person name="Gharbi K."/>
            <person name="Hall N."/>
            <person name="Watson M."/>
            <person name="Adriaenssens E.M."/>
            <person name="Foster-Nyarko E."/>
            <person name="Jarju S."/>
            <person name="Secka A."/>
            <person name="Antonio M."/>
            <person name="Oren A."/>
            <person name="Chaudhuri R.R."/>
            <person name="La Ragione R."/>
            <person name="Hildebrand F."/>
            <person name="Pallen M.J."/>
        </authorList>
    </citation>
    <scope>NUCLEOTIDE SEQUENCE</scope>
    <source>
        <strain evidence="10">CHK152-2871</strain>
    </source>
</reference>
<evidence type="ECO:0000256" key="1">
    <source>
        <dbReference type="ARBA" id="ARBA00004651"/>
    </source>
</evidence>
<dbReference type="EMBL" id="DVJQ01000076">
    <property type="protein sequence ID" value="HIS75160.1"/>
    <property type="molecule type" value="Genomic_DNA"/>
</dbReference>
<dbReference type="PANTHER" id="PTHR43568">
    <property type="entry name" value="P PROTEIN"/>
    <property type="match status" value="1"/>
</dbReference>
<keyword evidence="7 8" id="KW-0472">Membrane</keyword>